<sequence length="52" mass="5610">RNSGTLLKDIGSNHLKGYFSACVLHQIKISKLSSVLSKFSSKYMSSSGFGSL</sequence>
<reference evidence="1" key="3">
    <citation type="journal article" date="2017" name="Nature">
        <title>Genome sequence of the progenitor of the wheat D genome Aegilops tauschii.</title>
        <authorList>
            <person name="Luo M.C."/>
            <person name="Gu Y.Q."/>
            <person name="Puiu D."/>
            <person name="Wang H."/>
            <person name="Twardziok S.O."/>
            <person name="Deal K.R."/>
            <person name="Huo N."/>
            <person name="Zhu T."/>
            <person name="Wang L."/>
            <person name="Wang Y."/>
            <person name="McGuire P.E."/>
            <person name="Liu S."/>
            <person name="Long H."/>
            <person name="Ramasamy R.K."/>
            <person name="Rodriguez J.C."/>
            <person name="Van S.L."/>
            <person name="Yuan L."/>
            <person name="Wang Z."/>
            <person name="Xia Z."/>
            <person name="Xiao L."/>
            <person name="Anderson O.D."/>
            <person name="Ouyang S."/>
            <person name="Liang Y."/>
            <person name="Zimin A.V."/>
            <person name="Pertea G."/>
            <person name="Qi P."/>
            <person name="Bennetzen J.L."/>
            <person name="Dai X."/>
            <person name="Dawson M.W."/>
            <person name="Muller H.G."/>
            <person name="Kugler K."/>
            <person name="Rivarola-Duarte L."/>
            <person name="Spannagl M."/>
            <person name="Mayer K.F.X."/>
            <person name="Lu F.H."/>
            <person name="Bevan M.W."/>
            <person name="Leroy P."/>
            <person name="Li P."/>
            <person name="You F.M."/>
            <person name="Sun Q."/>
            <person name="Liu Z."/>
            <person name="Lyons E."/>
            <person name="Wicker T."/>
            <person name="Salzberg S.L."/>
            <person name="Devos K.M."/>
            <person name="Dvorak J."/>
        </authorList>
    </citation>
    <scope>NUCLEOTIDE SEQUENCE [LARGE SCALE GENOMIC DNA]</scope>
    <source>
        <strain evidence="1">cv. AL8/78</strain>
    </source>
</reference>
<evidence type="ECO:0000313" key="2">
    <source>
        <dbReference type="Proteomes" id="UP000015105"/>
    </source>
</evidence>
<dbReference type="Proteomes" id="UP000015105">
    <property type="component" value="Chromosome 5D"/>
</dbReference>
<reference evidence="1" key="5">
    <citation type="journal article" date="2021" name="G3 (Bethesda)">
        <title>Aegilops tauschii genome assembly Aet v5.0 features greater sequence contiguity and improved annotation.</title>
        <authorList>
            <person name="Wang L."/>
            <person name="Zhu T."/>
            <person name="Rodriguez J.C."/>
            <person name="Deal K.R."/>
            <person name="Dubcovsky J."/>
            <person name="McGuire P.E."/>
            <person name="Lux T."/>
            <person name="Spannagl M."/>
            <person name="Mayer K.F.X."/>
            <person name="Baldrich P."/>
            <person name="Meyers B.C."/>
            <person name="Huo N."/>
            <person name="Gu Y.Q."/>
            <person name="Zhou H."/>
            <person name="Devos K.M."/>
            <person name="Bennetzen J.L."/>
            <person name="Unver T."/>
            <person name="Budak H."/>
            <person name="Gulick P.J."/>
            <person name="Galiba G."/>
            <person name="Kalapos B."/>
            <person name="Nelson D.R."/>
            <person name="Li P."/>
            <person name="You F.M."/>
            <person name="Luo M.C."/>
            <person name="Dvorak J."/>
        </authorList>
    </citation>
    <scope>NUCLEOTIDE SEQUENCE [LARGE SCALE GENOMIC DNA]</scope>
    <source>
        <strain evidence="1">cv. AL8/78</strain>
    </source>
</reference>
<name>A0A453LHA9_AEGTS</name>
<organism evidence="1 2">
    <name type="scientific">Aegilops tauschii subsp. strangulata</name>
    <name type="common">Goatgrass</name>
    <dbReference type="NCBI Taxonomy" id="200361"/>
    <lineage>
        <taxon>Eukaryota</taxon>
        <taxon>Viridiplantae</taxon>
        <taxon>Streptophyta</taxon>
        <taxon>Embryophyta</taxon>
        <taxon>Tracheophyta</taxon>
        <taxon>Spermatophyta</taxon>
        <taxon>Magnoliopsida</taxon>
        <taxon>Liliopsida</taxon>
        <taxon>Poales</taxon>
        <taxon>Poaceae</taxon>
        <taxon>BOP clade</taxon>
        <taxon>Pooideae</taxon>
        <taxon>Triticodae</taxon>
        <taxon>Triticeae</taxon>
        <taxon>Triticinae</taxon>
        <taxon>Aegilops</taxon>
    </lineage>
</organism>
<proteinExistence type="predicted"/>
<dbReference type="AlphaFoldDB" id="A0A453LHA9"/>
<keyword evidence="2" id="KW-1185">Reference proteome</keyword>
<protein>
    <submittedName>
        <fullName evidence="1">Uncharacterized protein</fullName>
    </submittedName>
</protein>
<dbReference type="Gramene" id="AET5Gv20767200.4">
    <property type="protein sequence ID" value="AET5Gv20767200.4"/>
    <property type="gene ID" value="AET5Gv20767200"/>
</dbReference>
<reference evidence="2" key="2">
    <citation type="journal article" date="2017" name="Nat. Plants">
        <title>The Aegilops tauschii genome reveals multiple impacts of transposons.</title>
        <authorList>
            <person name="Zhao G."/>
            <person name="Zou C."/>
            <person name="Li K."/>
            <person name="Wang K."/>
            <person name="Li T."/>
            <person name="Gao L."/>
            <person name="Zhang X."/>
            <person name="Wang H."/>
            <person name="Yang Z."/>
            <person name="Liu X."/>
            <person name="Jiang W."/>
            <person name="Mao L."/>
            <person name="Kong X."/>
            <person name="Jiao Y."/>
            <person name="Jia J."/>
        </authorList>
    </citation>
    <scope>NUCLEOTIDE SEQUENCE [LARGE SCALE GENOMIC DNA]</scope>
    <source>
        <strain evidence="2">cv. AL8/78</strain>
    </source>
</reference>
<dbReference type="EnsemblPlants" id="AET5Gv20767200.4">
    <property type="protein sequence ID" value="AET5Gv20767200.4"/>
    <property type="gene ID" value="AET5Gv20767200"/>
</dbReference>
<accession>A0A453LHA9</accession>
<reference evidence="1" key="4">
    <citation type="submission" date="2019-03" db="UniProtKB">
        <authorList>
            <consortium name="EnsemblPlants"/>
        </authorList>
    </citation>
    <scope>IDENTIFICATION</scope>
</reference>
<evidence type="ECO:0000313" key="1">
    <source>
        <dbReference type="EnsemblPlants" id="AET5Gv20767200.4"/>
    </source>
</evidence>
<reference evidence="2" key="1">
    <citation type="journal article" date="2014" name="Science">
        <title>Ancient hybridizations among the ancestral genomes of bread wheat.</title>
        <authorList>
            <consortium name="International Wheat Genome Sequencing Consortium,"/>
            <person name="Marcussen T."/>
            <person name="Sandve S.R."/>
            <person name="Heier L."/>
            <person name="Spannagl M."/>
            <person name="Pfeifer M."/>
            <person name="Jakobsen K.S."/>
            <person name="Wulff B.B."/>
            <person name="Steuernagel B."/>
            <person name="Mayer K.F."/>
            <person name="Olsen O.A."/>
        </authorList>
    </citation>
    <scope>NUCLEOTIDE SEQUENCE [LARGE SCALE GENOMIC DNA]</scope>
    <source>
        <strain evidence="2">cv. AL8/78</strain>
    </source>
</reference>